<dbReference type="Proteomes" id="UP001150941">
    <property type="component" value="Unassembled WGS sequence"/>
</dbReference>
<dbReference type="Pfam" id="PF03972">
    <property type="entry name" value="MmgE_PrpD_N"/>
    <property type="match status" value="1"/>
</dbReference>
<dbReference type="Gene3D" id="1.10.4100.10">
    <property type="entry name" value="2-methylcitrate dehydratase PrpD"/>
    <property type="match status" value="1"/>
</dbReference>
<reference evidence="4" key="1">
    <citation type="submission" date="2022-11" db="EMBL/GenBank/DDBJ databases">
        <authorList>
            <person name="Petersen C."/>
        </authorList>
    </citation>
    <scope>NUCLEOTIDE SEQUENCE</scope>
    <source>
        <strain evidence="4">IBT 19713</strain>
    </source>
</reference>
<dbReference type="PANTHER" id="PTHR16943:SF8">
    <property type="entry name" value="2-METHYLCITRATE DEHYDRATASE"/>
    <property type="match status" value="1"/>
</dbReference>
<proteinExistence type="inferred from homology"/>
<protein>
    <submittedName>
        <fullName evidence="4">Uncharacterized protein</fullName>
    </submittedName>
</protein>
<dbReference type="RefSeq" id="XP_058328949.1">
    <property type="nucleotide sequence ID" value="XM_058476059.1"/>
</dbReference>
<dbReference type="SUPFAM" id="SSF103378">
    <property type="entry name" value="2-methylcitrate dehydratase PrpD"/>
    <property type="match status" value="1"/>
</dbReference>
<dbReference type="GO" id="GO:0016829">
    <property type="term" value="F:lyase activity"/>
    <property type="evidence" value="ECO:0007669"/>
    <property type="project" value="InterPro"/>
</dbReference>
<sequence>MPQASEAQAPGPTRQLCSWIGNLSIGDIPEEVRIRAKYLILDGICCALVGAHLSWTKKAANTVFAIEPPGDCVVWGYEKKLGALSAALLNSTEIQAFEIDDWHAVAPLHSNSILLPALFAAANQQKAKTQKLLDGKALLLATIVGYETGPRVGLCLHGAHMLARGWHSGTVFGPAASASAVAKLSGLQEDNIKDALGIAYTQACGLMTAQFGSDLKRMQHGFSARNGLFAALMAQGHYTGVRNVFEQRLRGTEPPFLPEGLTKGLGSIWQSDGIRVKSYASMAGTYCTIDAIAELQKENSERLSDFDNVTSIQIELSEAAFKHGGWKPTLQLANKKASPKEFCHDLLNRDSLWSLIEKTECLHTPELGGRYEQVTISFADNSVVTKALAAPRDAVPGLSNEEILEKLRSFTKGVMDDGRRDAIVDRVVNLATVADITSLEDLLVGRTVNPIE</sequence>
<accession>A0A9W9NT71</accession>
<dbReference type="InterPro" id="IPR005656">
    <property type="entry name" value="MmgE_PrpD"/>
</dbReference>
<evidence type="ECO:0000313" key="4">
    <source>
        <dbReference type="EMBL" id="KAJ5225538.1"/>
    </source>
</evidence>
<feature type="domain" description="MmgE/PrpD C-terminal" evidence="3">
    <location>
        <begin position="279"/>
        <end position="429"/>
    </location>
</feature>
<dbReference type="GeneID" id="83203362"/>
<organism evidence="4 5">
    <name type="scientific">Penicillium chermesinum</name>
    <dbReference type="NCBI Taxonomy" id="63820"/>
    <lineage>
        <taxon>Eukaryota</taxon>
        <taxon>Fungi</taxon>
        <taxon>Dikarya</taxon>
        <taxon>Ascomycota</taxon>
        <taxon>Pezizomycotina</taxon>
        <taxon>Eurotiomycetes</taxon>
        <taxon>Eurotiomycetidae</taxon>
        <taxon>Eurotiales</taxon>
        <taxon>Aspergillaceae</taxon>
        <taxon>Penicillium</taxon>
    </lineage>
</organism>
<dbReference type="InterPro" id="IPR045337">
    <property type="entry name" value="MmgE_PrpD_C"/>
</dbReference>
<dbReference type="EMBL" id="JAPQKS010000005">
    <property type="protein sequence ID" value="KAJ5225538.1"/>
    <property type="molecule type" value="Genomic_DNA"/>
</dbReference>
<dbReference type="InterPro" id="IPR045336">
    <property type="entry name" value="MmgE_PrpD_N"/>
</dbReference>
<evidence type="ECO:0000256" key="1">
    <source>
        <dbReference type="ARBA" id="ARBA00006174"/>
    </source>
</evidence>
<dbReference type="AlphaFoldDB" id="A0A9W9NT71"/>
<evidence type="ECO:0000313" key="5">
    <source>
        <dbReference type="Proteomes" id="UP001150941"/>
    </source>
</evidence>
<dbReference type="PANTHER" id="PTHR16943">
    <property type="entry name" value="2-METHYLCITRATE DEHYDRATASE-RELATED"/>
    <property type="match status" value="1"/>
</dbReference>
<comment type="caution">
    <text evidence="4">The sequence shown here is derived from an EMBL/GenBank/DDBJ whole genome shotgun (WGS) entry which is preliminary data.</text>
</comment>
<name>A0A9W9NT71_9EURO</name>
<evidence type="ECO:0000259" key="3">
    <source>
        <dbReference type="Pfam" id="PF19305"/>
    </source>
</evidence>
<gene>
    <name evidence="4" type="ORF">N7468_006763</name>
</gene>
<dbReference type="InterPro" id="IPR036148">
    <property type="entry name" value="MmgE/PrpD_sf"/>
</dbReference>
<comment type="similarity">
    <text evidence="1">Belongs to the PrpD family.</text>
</comment>
<reference evidence="4" key="2">
    <citation type="journal article" date="2023" name="IMA Fungus">
        <title>Comparative genomic study of the Penicillium genus elucidates a diverse pangenome and 15 lateral gene transfer events.</title>
        <authorList>
            <person name="Petersen C."/>
            <person name="Sorensen T."/>
            <person name="Nielsen M.R."/>
            <person name="Sondergaard T.E."/>
            <person name="Sorensen J.L."/>
            <person name="Fitzpatrick D.A."/>
            <person name="Frisvad J.C."/>
            <person name="Nielsen K.L."/>
        </authorList>
    </citation>
    <scope>NUCLEOTIDE SEQUENCE</scope>
    <source>
        <strain evidence="4">IBT 19713</strain>
    </source>
</reference>
<keyword evidence="5" id="KW-1185">Reference proteome</keyword>
<evidence type="ECO:0000259" key="2">
    <source>
        <dbReference type="Pfam" id="PF03972"/>
    </source>
</evidence>
<feature type="domain" description="MmgE/PrpD N-terminal" evidence="2">
    <location>
        <begin position="14"/>
        <end position="248"/>
    </location>
</feature>
<dbReference type="InterPro" id="IPR042183">
    <property type="entry name" value="MmgE/PrpD_sf_1"/>
</dbReference>
<dbReference type="Pfam" id="PF19305">
    <property type="entry name" value="MmgE_PrpD_C"/>
    <property type="match status" value="1"/>
</dbReference>
<dbReference type="OrthoDB" id="10267976at2759"/>